<dbReference type="SUPFAM" id="SSF55781">
    <property type="entry name" value="GAF domain-like"/>
    <property type="match status" value="1"/>
</dbReference>
<dbReference type="GO" id="GO:0000155">
    <property type="term" value="F:phosphorelay sensor kinase activity"/>
    <property type="evidence" value="ECO:0007669"/>
    <property type="project" value="InterPro"/>
</dbReference>
<dbReference type="PANTHER" id="PTHR43065">
    <property type="entry name" value="SENSOR HISTIDINE KINASE"/>
    <property type="match status" value="1"/>
</dbReference>
<dbReference type="Pfam" id="PF00512">
    <property type="entry name" value="HisKA"/>
    <property type="match status" value="1"/>
</dbReference>
<dbReference type="InterPro" id="IPR003661">
    <property type="entry name" value="HisK_dim/P_dom"/>
</dbReference>
<evidence type="ECO:0000256" key="3">
    <source>
        <dbReference type="ARBA" id="ARBA00018672"/>
    </source>
</evidence>
<comment type="catalytic activity">
    <reaction evidence="1">
        <text>ATP + protein L-histidine = ADP + protein N-phospho-L-histidine.</text>
        <dbReference type="EC" id="2.7.13.3"/>
    </reaction>
</comment>
<dbReference type="SUPFAM" id="SSF52172">
    <property type="entry name" value="CheY-like"/>
    <property type="match status" value="1"/>
</dbReference>
<evidence type="ECO:0000259" key="10">
    <source>
        <dbReference type="PROSITE" id="PS50110"/>
    </source>
</evidence>
<evidence type="ECO:0000256" key="1">
    <source>
        <dbReference type="ARBA" id="ARBA00000085"/>
    </source>
</evidence>
<keyword evidence="4 8" id="KW-0597">Phosphoprotein</keyword>
<evidence type="ECO:0000259" key="9">
    <source>
        <dbReference type="PROSITE" id="PS50109"/>
    </source>
</evidence>
<dbReference type="SMART" id="SM00388">
    <property type="entry name" value="HisKA"/>
    <property type="match status" value="1"/>
</dbReference>
<organism evidence="11 12">
    <name type="scientific">Caloramator mitchellensis</name>
    <dbReference type="NCBI Taxonomy" id="908809"/>
    <lineage>
        <taxon>Bacteria</taxon>
        <taxon>Bacillati</taxon>
        <taxon>Bacillota</taxon>
        <taxon>Clostridia</taxon>
        <taxon>Eubacteriales</taxon>
        <taxon>Clostridiaceae</taxon>
        <taxon>Caloramator</taxon>
    </lineage>
</organism>
<dbReference type="Gene3D" id="3.30.565.10">
    <property type="entry name" value="Histidine kinase-like ATPase, C-terminal domain"/>
    <property type="match status" value="1"/>
</dbReference>
<dbReference type="Pfam" id="PF00072">
    <property type="entry name" value="Response_reg"/>
    <property type="match status" value="1"/>
</dbReference>
<evidence type="ECO:0000256" key="5">
    <source>
        <dbReference type="ARBA" id="ARBA00022777"/>
    </source>
</evidence>
<dbReference type="PRINTS" id="PR00344">
    <property type="entry name" value="BCTRLSENSOR"/>
</dbReference>
<dbReference type="SMART" id="SM00448">
    <property type="entry name" value="REC"/>
    <property type="match status" value="1"/>
</dbReference>
<dbReference type="EC" id="2.7.13.3" evidence="2"/>
<evidence type="ECO:0000313" key="11">
    <source>
        <dbReference type="EMBL" id="KRQ87658.1"/>
    </source>
</evidence>
<evidence type="ECO:0000256" key="8">
    <source>
        <dbReference type="PROSITE-ProRule" id="PRU00169"/>
    </source>
</evidence>
<feature type="modified residue" description="4-aspartylphosphate" evidence="8">
    <location>
        <position position="672"/>
    </location>
</feature>
<dbReference type="InterPro" id="IPR003594">
    <property type="entry name" value="HATPase_dom"/>
</dbReference>
<keyword evidence="5 11" id="KW-0418">Kinase</keyword>
<dbReference type="InterPro" id="IPR001789">
    <property type="entry name" value="Sig_transdc_resp-reg_receiver"/>
</dbReference>
<feature type="domain" description="Response regulatory" evidence="10">
    <location>
        <begin position="623"/>
        <end position="735"/>
    </location>
</feature>
<dbReference type="Proteomes" id="UP000052015">
    <property type="component" value="Unassembled WGS sequence"/>
</dbReference>
<evidence type="ECO:0000256" key="4">
    <source>
        <dbReference type="ARBA" id="ARBA00022553"/>
    </source>
</evidence>
<dbReference type="InterPro" id="IPR005467">
    <property type="entry name" value="His_kinase_dom"/>
</dbReference>
<dbReference type="SUPFAM" id="SSF47384">
    <property type="entry name" value="Homodimeric domain of signal transducing histidine kinase"/>
    <property type="match status" value="1"/>
</dbReference>
<comment type="function">
    <text evidence="7">May play the central regulatory role in sporulation. It may be an element of the effector pathway responsible for the activation of sporulation genes in response to nutritional stress. Spo0A may act in concert with spo0H (a sigma factor) to control the expression of some genes that are critical to the sporulation process.</text>
</comment>
<gene>
    <name evidence="11" type="primary">kinA</name>
    <name evidence="11" type="ORF">ABG79_00459</name>
</gene>
<dbReference type="Pfam" id="PF14417">
    <property type="entry name" value="MEDS"/>
    <property type="match status" value="1"/>
</dbReference>
<dbReference type="CDD" id="cd00082">
    <property type="entry name" value="HisKA"/>
    <property type="match status" value="1"/>
</dbReference>
<accession>A0A0R3JX67</accession>
<feature type="domain" description="Histidine kinase" evidence="9">
    <location>
        <begin position="392"/>
        <end position="604"/>
    </location>
</feature>
<keyword evidence="11" id="KW-0808">Transferase</keyword>
<dbReference type="InterPro" id="IPR004358">
    <property type="entry name" value="Sig_transdc_His_kin-like_C"/>
</dbReference>
<dbReference type="PROSITE" id="PS50110">
    <property type="entry name" value="RESPONSE_REGULATORY"/>
    <property type="match status" value="1"/>
</dbReference>
<dbReference type="PANTHER" id="PTHR43065:SF42">
    <property type="entry name" value="TWO-COMPONENT SENSOR PPRA"/>
    <property type="match status" value="1"/>
</dbReference>
<evidence type="ECO:0000256" key="2">
    <source>
        <dbReference type="ARBA" id="ARBA00012438"/>
    </source>
</evidence>
<dbReference type="Pfam" id="PF02518">
    <property type="entry name" value="HATPase_c"/>
    <property type="match status" value="1"/>
</dbReference>
<dbReference type="STRING" id="908809.ABG79_00459"/>
<evidence type="ECO:0000256" key="6">
    <source>
        <dbReference type="ARBA" id="ARBA00023012"/>
    </source>
</evidence>
<dbReference type="EMBL" id="LKHP01000002">
    <property type="protein sequence ID" value="KRQ87658.1"/>
    <property type="molecule type" value="Genomic_DNA"/>
</dbReference>
<keyword evidence="12" id="KW-1185">Reference proteome</keyword>
<dbReference type="InterPro" id="IPR036097">
    <property type="entry name" value="HisK_dim/P_sf"/>
</dbReference>
<dbReference type="CDD" id="cd00075">
    <property type="entry name" value="HATPase"/>
    <property type="match status" value="1"/>
</dbReference>
<dbReference type="PROSITE" id="PS50109">
    <property type="entry name" value="HIS_KIN"/>
    <property type="match status" value="1"/>
</dbReference>
<dbReference type="Gene3D" id="1.10.287.130">
    <property type="match status" value="1"/>
</dbReference>
<name>A0A0R3JX67_CALMK</name>
<keyword evidence="6" id="KW-0902">Two-component regulatory system</keyword>
<dbReference type="AlphaFoldDB" id="A0A0R3JX67"/>
<comment type="caution">
    <text evidence="11">The sequence shown here is derived from an EMBL/GenBank/DDBJ whole genome shotgun (WGS) entry which is preliminary data.</text>
</comment>
<proteinExistence type="predicted"/>
<dbReference type="InterPro" id="IPR011006">
    <property type="entry name" value="CheY-like_superfamily"/>
</dbReference>
<dbReference type="Gene3D" id="3.40.50.2300">
    <property type="match status" value="1"/>
</dbReference>
<dbReference type="SUPFAM" id="SSF55874">
    <property type="entry name" value="ATPase domain of HSP90 chaperone/DNA topoisomerase II/histidine kinase"/>
    <property type="match status" value="1"/>
</dbReference>
<dbReference type="RefSeq" id="WP_057976706.1">
    <property type="nucleotide sequence ID" value="NZ_LKHP01000002.1"/>
</dbReference>
<dbReference type="InterPro" id="IPR025847">
    <property type="entry name" value="MEDS_domain"/>
</dbReference>
<evidence type="ECO:0000313" key="12">
    <source>
        <dbReference type="Proteomes" id="UP000052015"/>
    </source>
</evidence>
<dbReference type="CDD" id="cd17546">
    <property type="entry name" value="REC_hyHK_CKI1_RcsC-like"/>
    <property type="match status" value="1"/>
</dbReference>
<evidence type="ECO:0000256" key="7">
    <source>
        <dbReference type="ARBA" id="ARBA00024867"/>
    </source>
</evidence>
<sequence length="745" mass="85950">MQLDKYLRDGVRYHLISSDDDNVTDIIALYFDWALRNNKKCILYKHAQNLKELEFFLEQYGYCFDALVKSGKLLIDSAYNYFVENKVYLNTEILIKTINNAIEEGFNGVAVVADRECFFESEYGEEILYQYEKKLDDIFSNNPISALSIYNLDKFGVDGFFAITHLNPNFIYKVINEIFIHNKDIVSFSYEEALGIVYTFLKRREKSVRESKIYNFISNIATEVSYKKNEGEIIETTLKYICNTSYANFGFVDMNANESEGITDLISYNVPNEIIEIYFSDNLKKKTSVNFDRLKYWLINVNELDKHYKEIFNRYNIASSVVIPIKYDDNIFGYMWLASRDTNNSLFDNAEFLYKVCETVAKIILQFKKYKKIQDSMVLTSKLQALGELTGGIAHEFNNILTPILGYVQVLREKIRDSELCNYLDMIEESAKDGAKIVKRIQDFSSKRNKAVEQVDIDKAILHSVEITKPKWAYEAQVEQKKIEMRLNLRSGSFIEGITTEVREIFVNLISNAVDAMPNGGQIEIESYNEKDVVIIRVKDNGIGMNNEVLSRIFEPFFTTKNERGNGLGLHIVYNIINSMKGNIEVNSVENKGSEFIIRFPRRARMLNDEEKIISSINQKRLNILVIDDQSQVAAVVSEMLEVLGHNTQVVNDDEKIIETFDKNNFDVVICDLAMPNITGVQISKMIKQRKKDAAFILMTGWLGKLKNDDLDCVDYIINKPFSIEELKKALNEIQKSIDEEEAVS</sequence>
<reference evidence="11 12" key="1">
    <citation type="submission" date="2015-09" db="EMBL/GenBank/DDBJ databases">
        <title>Draft genome sequence of a Caloramator mitchellensis, a moderate thermophile from the Great Artesian Basin of Australia.</title>
        <authorList>
            <person name="Patel B.K."/>
        </authorList>
    </citation>
    <scope>NUCLEOTIDE SEQUENCE [LARGE SCALE GENOMIC DNA]</scope>
    <source>
        <strain evidence="11 12">VF08</strain>
    </source>
</reference>
<dbReference type="OrthoDB" id="9784397at2"/>
<dbReference type="SMART" id="SM00387">
    <property type="entry name" value="HATPase_c"/>
    <property type="match status" value="1"/>
</dbReference>
<dbReference type="InterPro" id="IPR036890">
    <property type="entry name" value="HATPase_C_sf"/>
</dbReference>
<protein>
    <recommendedName>
        <fullName evidence="3">Stage 0 sporulation protein A homolog</fullName>
        <ecNumber evidence="2">2.7.13.3</ecNumber>
    </recommendedName>
</protein>